<keyword evidence="12" id="KW-0963">Cytoplasm</keyword>
<dbReference type="Proteomes" id="UP000501891">
    <property type="component" value="Chromosome"/>
</dbReference>
<dbReference type="PANTHER" id="PTHR30560:SF3">
    <property type="entry name" value="TRIGGER FACTOR-LIKE PROTEIN TIG, CHLOROPLASTIC"/>
    <property type="match status" value="1"/>
</dbReference>
<keyword evidence="6 12" id="KW-0697">Rotamase</keyword>
<dbReference type="Gene3D" id="3.30.70.1050">
    <property type="entry name" value="Trigger factor ribosome-binding domain"/>
    <property type="match status" value="1"/>
</dbReference>
<evidence type="ECO:0000313" key="16">
    <source>
        <dbReference type="EMBL" id="QJE72737.1"/>
    </source>
</evidence>
<dbReference type="NCBIfam" id="TIGR00115">
    <property type="entry name" value="tig"/>
    <property type="match status" value="1"/>
</dbReference>
<gene>
    <name evidence="12" type="primary">tig</name>
    <name evidence="16" type="ORF">HHL28_06205</name>
</gene>
<dbReference type="InterPro" id="IPR027304">
    <property type="entry name" value="Trigger_fact/SurA_dom_sf"/>
</dbReference>
<evidence type="ECO:0000256" key="1">
    <source>
        <dbReference type="ARBA" id="ARBA00000971"/>
    </source>
</evidence>
<dbReference type="SUPFAM" id="SSF102735">
    <property type="entry name" value="Trigger factor ribosome-binding domain"/>
    <property type="match status" value="1"/>
</dbReference>
<evidence type="ECO:0000256" key="10">
    <source>
        <dbReference type="ARBA" id="ARBA00024849"/>
    </source>
</evidence>
<dbReference type="InterPro" id="IPR005215">
    <property type="entry name" value="Trig_fac"/>
</dbReference>
<keyword evidence="8 12" id="KW-0413">Isomerase</keyword>
<accession>A0A858R5R6</accession>
<evidence type="ECO:0000256" key="7">
    <source>
        <dbReference type="ARBA" id="ARBA00023186"/>
    </source>
</evidence>
<dbReference type="GO" id="GO:0005737">
    <property type="term" value="C:cytoplasm"/>
    <property type="evidence" value="ECO:0007669"/>
    <property type="project" value="UniProtKB-SubCell"/>
</dbReference>
<dbReference type="InterPro" id="IPR008881">
    <property type="entry name" value="Trigger_fac_ribosome-bd_bac"/>
</dbReference>
<evidence type="ECO:0000256" key="11">
    <source>
        <dbReference type="ARBA" id="ARBA00029986"/>
    </source>
</evidence>
<feature type="domain" description="PPIase FKBP-type" evidence="15">
    <location>
        <begin position="163"/>
        <end position="243"/>
    </location>
</feature>
<dbReference type="Gene3D" id="3.10.50.40">
    <property type="match status" value="1"/>
</dbReference>
<dbReference type="GO" id="GO:0051301">
    <property type="term" value="P:cell division"/>
    <property type="evidence" value="ECO:0007669"/>
    <property type="project" value="UniProtKB-KW"/>
</dbReference>
<dbReference type="SUPFAM" id="SSF54534">
    <property type="entry name" value="FKBP-like"/>
    <property type="match status" value="1"/>
</dbReference>
<dbReference type="HAMAP" id="MF_00303">
    <property type="entry name" value="Trigger_factor_Tig"/>
    <property type="match status" value="1"/>
</dbReference>
<evidence type="ECO:0000256" key="3">
    <source>
        <dbReference type="ARBA" id="ARBA00013194"/>
    </source>
</evidence>
<comment type="subcellular location">
    <subcellularLocation>
        <location evidence="12">Cytoplasm</location>
    </subcellularLocation>
    <text evidence="12">About half TF is bound to the ribosome near the polypeptide exit tunnel while the other half is free in the cytoplasm.</text>
</comment>
<keyword evidence="5 12" id="KW-0132">Cell division</keyword>
<comment type="similarity">
    <text evidence="2 12 14">Belongs to the FKBP-type PPIase family. Tig subfamily.</text>
</comment>
<evidence type="ECO:0000256" key="14">
    <source>
        <dbReference type="RuleBase" id="RU003914"/>
    </source>
</evidence>
<evidence type="ECO:0000256" key="4">
    <source>
        <dbReference type="ARBA" id="ARBA00016902"/>
    </source>
</evidence>
<evidence type="ECO:0000313" key="17">
    <source>
        <dbReference type="Proteomes" id="UP000501891"/>
    </source>
</evidence>
<dbReference type="FunFam" id="3.10.50.40:FF:000001">
    <property type="entry name" value="Trigger factor"/>
    <property type="match status" value="1"/>
</dbReference>
<dbReference type="InterPro" id="IPR037041">
    <property type="entry name" value="Trigger_fac_C_sf"/>
</dbReference>
<evidence type="ECO:0000256" key="12">
    <source>
        <dbReference type="HAMAP-Rule" id="MF_00303"/>
    </source>
</evidence>
<evidence type="ECO:0000256" key="2">
    <source>
        <dbReference type="ARBA" id="ARBA00005464"/>
    </source>
</evidence>
<organism evidence="16 17">
    <name type="scientific">Aerophototrophica crusticola</name>
    <dbReference type="NCBI Taxonomy" id="1709002"/>
    <lineage>
        <taxon>Bacteria</taxon>
        <taxon>Pseudomonadati</taxon>
        <taxon>Pseudomonadota</taxon>
        <taxon>Alphaproteobacteria</taxon>
        <taxon>Rhodospirillales</taxon>
        <taxon>Rhodospirillaceae</taxon>
        <taxon>Aerophototrophica</taxon>
    </lineage>
</organism>
<dbReference type="GO" id="GO:0044183">
    <property type="term" value="F:protein folding chaperone"/>
    <property type="evidence" value="ECO:0007669"/>
    <property type="project" value="TreeGrafter"/>
</dbReference>
<dbReference type="GO" id="GO:0043335">
    <property type="term" value="P:protein unfolding"/>
    <property type="evidence" value="ECO:0007669"/>
    <property type="project" value="TreeGrafter"/>
</dbReference>
<dbReference type="InterPro" id="IPR001179">
    <property type="entry name" value="PPIase_FKBP_dom"/>
</dbReference>
<name>A0A858R5R6_9PROT</name>
<dbReference type="EC" id="5.2.1.8" evidence="3 12"/>
<dbReference type="EMBL" id="CP051775">
    <property type="protein sequence ID" value="QJE72737.1"/>
    <property type="molecule type" value="Genomic_DNA"/>
</dbReference>
<comment type="catalytic activity">
    <reaction evidence="1 12 13">
        <text>[protein]-peptidylproline (omega=180) = [protein]-peptidylproline (omega=0)</text>
        <dbReference type="Rhea" id="RHEA:16237"/>
        <dbReference type="Rhea" id="RHEA-COMP:10747"/>
        <dbReference type="Rhea" id="RHEA-COMP:10748"/>
        <dbReference type="ChEBI" id="CHEBI:83833"/>
        <dbReference type="ChEBI" id="CHEBI:83834"/>
        <dbReference type="EC" id="5.2.1.8"/>
    </reaction>
</comment>
<evidence type="ECO:0000256" key="9">
    <source>
        <dbReference type="ARBA" id="ARBA00023306"/>
    </source>
</evidence>
<evidence type="ECO:0000256" key="13">
    <source>
        <dbReference type="PROSITE-ProRule" id="PRU00277"/>
    </source>
</evidence>
<dbReference type="Pfam" id="PF05698">
    <property type="entry name" value="Trigger_C"/>
    <property type="match status" value="1"/>
</dbReference>
<dbReference type="PROSITE" id="PS50059">
    <property type="entry name" value="FKBP_PPIASE"/>
    <property type="match status" value="1"/>
</dbReference>
<dbReference type="GO" id="GO:0043022">
    <property type="term" value="F:ribosome binding"/>
    <property type="evidence" value="ECO:0007669"/>
    <property type="project" value="TreeGrafter"/>
</dbReference>
<dbReference type="GO" id="GO:0015031">
    <property type="term" value="P:protein transport"/>
    <property type="evidence" value="ECO:0007669"/>
    <property type="project" value="UniProtKB-UniRule"/>
</dbReference>
<evidence type="ECO:0000256" key="6">
    <source>
        <dbReference type="ARBA" id="ARBA00023110"/>
    </source>
</evidence>
<dbReference type="Pfam" id="PF05697">
    <property type="entry name" value="Trigger_N"/>
    <property type="match status" value="1"/>
</dbReference>
<dbReference type="AlphaFoldDB" id="A0A858R5R6"/>
<keyword evidence="9 12" id="KW-0131">Cell cycle</keyword>
<dbReference type="InterPro" id="IPR046357">
    <property type="entry name" value="PPIase_dom_sf"/>
</dbReference>
<reference evidence="16" key="1">
    <citation type="submission" date="2020-04" db="EMBL/GenBank/DDBJ databases">
        <title>A desert anoxygenic phototrophic bacterium fixes CO2 using RubisCO under aerobic conditions.</title>
        <authorList>
            <person name="Tang K."/>
        </authorList>
    </citation>
    <scope>NUCLEOTIDE SEQUENCE [LARGE SCALE GENOMIC DNA]</scope>
    <source>
        <strain evidence="16">MIMtkB3</strain>
    </source>
</reference>
<dbReference type="PANTHER" id="PTHR30560">
    <property type="entry name" value="TRIGGER FACTOR CHAPERONE AND PEPTIDYL-PROLYL CIS/TRANS ISOMERASE"/>
    <property type="match status" value="1"/>
</dbReference>
<dbReference type="SUPFAM" id="SSF109998">
    <property type="entry name" value="Triger factor/SurA peptide-binding domain-like"/>
    <property type="match status" value="1"/>
</dbReference>
<dbReference type="Pfam" id="PF00254">
    <property type="entry name" value="FKBP_C"/>
    <property type="match status" value="1"/>
</dbReference>
<protein>
    <recommendedName>
        <fullName evidence="4 12">Trigger factor</fullName>
        <shortName evidence="12">TF</shortName>
        <ecNumber evidence="3 12">5.2.1.8</ecNumber>
    </recommendedName>
    <alternativeName>
        <fullName evidence="11 12">PPIase</fullName>
    </alternativeName>
</protein>
<keyword evidence="17" id="KW-1185">Reference proteome</keyword>
<comment type="domain">
    <text evidence="12">Consists of 3 domains; the N-terminus binds the ribosome, the middle domain has PPIase activity, while the C-terminus has intrinsic chaperone activity on its own.</text>
</comment>
<proteinExistence type="inferred from homology"/>
<keyword evidence="7 12" id="KW-0143">Chaperone</keyword>
<evidence type="ECO:0000256" key="8">
    <source>
        <dbReference type="ARBA" id="ARBA00023235"/>
    </source>
</evidence>
<comment type="function">
    <text evidence="10 12">Involved in protein export. Acts as a chaperone by maintaining the newly synthesized protein in an open conformation. Functions as a peptidyl-prolyl cis-trans isomerase.</text>
</comment>
<dbReference type="InterPro" id="IPR008880">
    <property type="entry name" value="Trigger_fac_C"/>
</dbReference>
<dbReference type="PIRSF" id="PIRSF003095">
    <property type="entry name" value="Trigger_factor"/>
    <property type="match status" value="1"/>
</dbReference>
<sequence>MQITETSADGLRREYKVTVPAADIQNRVTAKLTEIGKSVRMPGFRPGKVPMPLLKQRYGQSVMGEVLEGAVNDSTAKAVEQNNLRPALQPKVEIINFADGQDLEFAVNVELLPEFEPADLSAVELDKPVVEVTDAMVDEALGRLSKGRRTTVKVEEERPAASGDILLIDFDGSVDGERRPGMKGEGYELELGSGTFIPGFEDQLVGAKPGEHKTVTVTFPAEYHAAELAGKEAVFEVDVKELRQGQDAVLDDELAKSFGFDTLDALKDAIRERMAADYGNTSRLRAKRALLDKLAELHDFEVPAGMVDIEFNQIWERLQQELKAGGGDAEDKEKDEEALKAEYRAIAVRRVRLGLLLSEIGRRNNITVTREELNRAVIEEVRRYPGQEQQVFEFFKKNPQAAEGLRAPIYEDKVVDFILGTVKVTEKPVSVEELMREPEEDEGVAAAA</sequence>
<evidence type="ECO:0000259" key="15">
    <source>
        <dbReference type="PROSITE" id="PS50059"/>
    </source>
</evidence>
<dbReference type="Gene3D" id="1.10.3120.10">
    <property type="entry name" value="Trigger factor, C-terminal domain"/>
    <property type="match status" value="1"/>
</dbReference>
<dbReference type="GO" id="GO:0051083">
    <property type="term" value="P:'de novo' cotranslational protein folding"/>
    <property type="evidence" value="ECO:0007669"/>
    <property type="project" value="TreeGrafter"/>
</dbReference>
<dbReference type="GO" id="GO:0003755">
    <property type="term" value="F:peptidyl-prolyl cis-trans isomerase activity"/>
    <property type="evidence" value="ECO:0007669"/>
    <property type="project" value="UniProtKB-UniRule"/>
</dbReference>
<dbReference type="KEGG" id="acru:HHL28_06205"/>
<evidence type="ECO:0000256" key="5">
    <source>
        <dbReference type="ARBA" id="ARBA00022618"/>
    </source>
</evidence>
<dbReference type="InterPro" id="IPR036611">
    <property type="entry name" value="Trigger_fac_ribosome-bd_sf"/>
</dbReference>